<protein>
    <submittedName>
        <fullName evidence="1">Uncharacterized protein</fullName>
    </submittedName>
</protein>
<gene>
    <name evidence="1" type="ORF">ANCCAN_13130</name>
</gene>
<organism evidence="1 2">
    <name type="scientific">Ancylostoma caninum</name>
    <name type="common">Dog hookworm</name>
    <dbReference type="NCBI Taxonomy" id="29170"/>
    <lineage>
        <taxon>Eukaryota</taxon>
        <taxon>Metazoa</taxon>
        <taxon>Ecdysozoa</taxon>
        <taxon>Nematoda</taxon>
        <taxon>Chromadorea</taxon>
        <taxon>Rhabditida</taxon>
        <taxon>Rhabditina</taxon>
        <taxon>Rhabditomorpha</taxon>
        <taxon>Strongyloidea</taxon>
        <taxon>Ancylostomatidae</taxon>
        <taxon>Ancylostomatinae</taxon>
        <taxon>Ancylostoma</taxon>
    </lineage>
</organism>
<reference evidence="1 2" key="1">
    <citation type="submission" date="2014-10" db="EMBL/GenBank/DDBJ databases">
        <title>Draft genome of the hookworm Ancylostoma caninum.</title>
        <authorList>
            <person name="Mitreva M."/>
        </authorList>
    </citation>
    <scope>NUCLEOTIDE SEQUENCE [LARGE SCALE GENOMIC DNA]</scope>
    <source>
        <strain evidence="1 2">Baltimore</strain>
    </source>
</reference>
<comment type="caution">
    <text evidence="1">The sequence shown here is derived from an EMBL/GenBank/DDBJ whole genome shotgun (WGS) entry which is preliminary data.</text>
</comment>
<keyword evidence="2" id="KW-1185">Reference proteome</keyword>
<sequence length="60" mass="6253">MVNQIDCGAAKVVGLSVRKGEESDEGLIESRMLMSVMALGRKCSALIDTGSMISIVPVGV</sequence>
<dbReference type="OrthoDB" id="5871317at2759"/>
<name>A0A368G948_ANCCA</name>
<evidence type="ECO:0000313" key="1">
    <source>
        <dbReference type="EMBL" id="RCN40933.1"/>
    </source>
</evidence>
<dbReference type="EMBL" id="JOJR01000258">
    <property type="protein sequence ID" value="RCN40933.1"/>
    <property type="molecule type" value="Genomic_DNA"/>
</dbReference>
<proteinExistence type="predicted"/>
<dbReference type="AlphaFoldDB" id="A0A368G948"/>
<dbReference type="Proteomes" id="UP000252519">
    <property type="component" value="Unassembled WGS sequence"/>
</dbReference>
<accession>A0A368G948</accession>
<evidence type="ECO:0000313" key="2">
    <source>
        <dbReference type="Proteomes" id="UP000252519"/>
    </source>
</evidence>